<evidence type="ECO:0000313" key="1">
    <source>
        <dbReference type="EMBL" id="VTT84310.1"/>
    </source>
</evidence>
<reference evidence="1" key="1">
    <citation type="submission" date="2019-05" db="EMBL/GenBank/DDBJ databases">
        <authorList>
            <person name="Piombo E."/>
        </authorList>
    </citation>
    <scope>NUCLEOTIDE SEQUENCE</scope>
    <source>
        <strain evidence="1">C2S</strain>
    </source>
</reference>
<dbReference type="EMBL" id="CABFJX010000426">
    <property type="protein sequence ID" value="VTT84310.1"/>
    <property type="molecule type" value="Genomic_DNA"/>
</dbReference>
<organism evidence="1 2">
    <name type="scientific">Fusarium fujikuroi</name>
    <name type="common">Bakanae and foot rot disease fungus</name>
    <name type="synonym">Gibberella fujikuroi</name>
    <dbReference type="NCBI Taxonomy" id="5127"/>
    <lineage>
        <taxon>Eukaryota</taxon>
        <taxon>Fungi</taxon>
        <taxon>Dikarya</taxon>
        <taxon>Ascomycota</taxon>
        <taxon>Pezizomycotina</taxon>
        <taxon>Sordariomycetes</taxon>
        <taxon>Hypocreomycetidae</taxon>
        <taxon>Hypocreales</taxon>
        <taxon>Nectriaceae</taxon>
        <taxon>Fusarium</taxon>
        <taxon>Fusarium fujikuroi species complex</taxon>
    </lineage>
</organism>
<proteinExistence type="predicted"/>
<accession>A0A9Q9S2E4</accession>
<name>A0A9Q9S2E4_FUSFU</name>
<comment type="caution">
    <text evidence="1">The sequence shown here is derived from an EMBL/GenBank/DDBJ whole genome shotgun (WGS) entry which is preliminary data.</text>
</comment>
<protein>
    <submittedName>
        <fullName evidence="1">Uncharacterized protein</fullName>
    </submittedName>
</protein>
<dbReference type="Proteomes" id="UP000760494">
    <property type="component" value="Unassembled WGS sequence"/>
</dbReference>
<evidence type="ECO:0000313" key="2">
    <source>
        <dbReference type="Proteomes" id="UP000760494"/>
    </source>
</evidence>
<dbReference type="AlphaFoldDB" id="A0A9Q9S2E4"/>
<sequence length="155" mass="17320">MHIKQEAIFYCAMSWARIGALVQKNKDDAINTLRCTLSQSLTSTQLRIIVILILILKRQKRPGPGPMLCFLHIKSLLPAFLEIGSLYQNRRLRRLVCVGQFARPYCMLLYYIACRTRLVAGLLGTAQCLPGLKSEYKGRLLGLGCSGYGTLGARS</sequence>
<gene>
    <name evidence="1" type="ORF">C2S_13137</name>
</gene>